<feature type="compositionally biased region" description="Polar residues" evidence="2">
    <location>
        <begin position="2159"/>
        <end position="2179"/>
    </location>
</feature>
<feature type="compositionally biased region" description="Basic and acidic residues" evidence="2">
    <location>
        <begin position="2498"/>
        <end position="2508"/>
    </location>
</feature>
<feature type="region of interest" description="Disordered" evidence="2">
    <location>
        <begin position="3054"/>
        <end position="3081"/>
    </location>
</feature>
<feature type="compositionally biased region" description="Polar residues" evidence="2">
    <location>
        <begin position="2521"/>
        <end position="2531"/>
    </location>
</feature>
<dbReference type="InterPro" id="IPR028750">
    <property type="entry name" value="CEP350/CC187"/>
</dbReference>
<dbReference type="SMART" id="SM00015">
    <property type="entry name" value="IQ"/>
    <property type="match status" value="1"/>
</dbReference>
<dbReference type="InterPro" id="IPR000938">
    <property type="entry name" value="CAP-Gly_domain"/>
</dbReference>
<feature type="region of interest" description="Disordered" evidence="2">
    <location>
        <begin position="2964"/>
        <end position="2988"/>
    </location>
</feature>
<dbReference type="CTD" id="9857"/>
<feature type="region of interest" description="Disordered" evidence="2">
    <location>
        <begin position="1571"/>
        <end position="1600"/>
    </location>
</feature>
<dbReference type="OrthoDB" id="306254at2759"/>
<proteinExistence type="predicted"/>
<dbReference type="SUPFAM" id="SSF74924">
    <property type="entry name" value="Cap-Gly domain"/>
    <property type="match status" value="1"/>
</dbReference>
<dbReference type="PANTHER" id="PTHR13958">
    <property type="entry name" value="CENTROSOME-ASSOCIATED PROTEIN 350"/>
    <property type="match status" value="1"/>
</dbReference>
<evidence type="ECO:0000313" key="4">
    <source>
        <dbReference type="EnsemblMetazoa" id="XP_038046476.1"/>
    </source>
</evidence>
<feature type="region of interest" description="Disordered" evidence="2">
    <location>
        <begin position="434"/>
        <end position="853"/>
    </location>
</feature>
<dbReference type="PROSITE" id="PS50245">
    <property type="entry name" value="CAP_GLY_2"/>
    <property type="match status" value="1"/>
</dbReference>
<feature type="compositionally biased region" description="Basic and acidic residues" evidence="2">
    <location>
        <begin position="2532"/>
        <end position="2547"/>
    </location>
</feature>
<feature type="compositionally biased region" description="Polar residues" evidence="2">
    <location>
        <begin position="1300"/>
        <end position="1313"/>
    </location>
</feature>
<feature type="region of interest" description="Disordered" evidence="2">
    <location>
        <begin position="2621"/>
        <end position="2715"/>
    </location>
</feature>
<keyword evidence="1" id="KW-0175">Coiled coil</keyword>
<feature type="compositionally biased region" description="Polar residues" evidence="2">
    <location>
        <begin position="2448"/>
        <end position="2460"/>
    </location>
</feature>
<dbReference type="OMA" id="HEIQQRR"/>
<feature type="region of interest" description="Disordered" evidence="2">
    <location>
        <begin position="2059"/>
        <end position="2308"/>
    </location>
</feature>
<keyword evidence="5" id="KW-1185">Reference proteome</keyword>
<feature type="compositionally biased region" description="Basic and acidic residues" evidence="2">
    <location>
        <begin position="446"/>
        <end position="464"/>
    </location>
</feature>
<feature type="region of interest" description="Disordered" evidence="2">
    <location>
        <begin position="1"/>
        <end position="29"/>
    </location>
</feature>
<feature type="compositionally biased region" description="Polar residues" evidence="2">
    <location>
        <begin position="2112"/>
        <end position="2124"/>
    </location>
</feature>
<feature type="region of interest" description="Disordered" evidence="2">
    <location>
        <begin position="1633"/>
        <end position="1801"/>
    </location>
</feature>
<feature type="compositionally biased region" description="Basic and acidic residues" evidence="2">
    <location>
        <begin position="301"/>
        <end position="332"/>
    </location>
</feature>
<feature type="compositionally biased region" description="Pro residues" evidence="2">
    <location>
        <begin position="3139"/>
        <end position="3153"/>
    </location>
</feature>
<feature type="compositionally biased region" description="Low complexity" evidence="2">
    <location>
        <begin position="55"/>
        <end position="65"/>
    </location>
</feature>
<feature type="compositionally biased region" description="Polar residues" evidence="2">
    <location>
        <begin position="469"/>
        <end position="483"/>
    </location>
</feature>
<feature type="compositionally biased region" description="Basic residues" evidence="2">
    <location>
        <begin position="670"/>
        <end position="681"/>
    </location>
</feature>
<feature type="compositionally biased region" description="Polar residues" evidence="2">
    <location>
        <begin position="2220"/>
        <end position="2229"/>
    </location>
</feature>
<evidence type="ECO:0000256" key="2">
    <source>
        <dbReference type="SAM" id="MobiDB-lite"/>
    </source>
</evidence>
<evidence type="ECO:0000259" key="3">
    <source>
        <dbReference type="PROSITE" id="PS50245"/>
    </source>
</evidence>
<accession>A0A913Z638</accession>
<dbReference type="Gene3D" id="2.30.30.190">
    <property type="entry name" value="CAP Gly-rich-like domain"/>
    <property type="match status" value="1"/>
</dbReference>
<feature type="compositionally biased region" description="Basic and acidic residues" evidence="2">
    <location>
        <begin position="2633"/>
        <end position="2645"/>
    </location>
</feature>
<dbReference type="PANTHER" id="PTHR13958:SF3">
    <property type="entry name" value="CAP-GLY DOMAIN-CONTAINING PROTEIN-RELATED"/>
    <property type="match status" value="1"/>
</dbReference>
<feature type="region of interest" description="Disordered" evidence="2">
    <location>
        <begin position="3268"/>
        <end position="3287"/>
    </location>
</feature>
<feature type="region of interest" description="Disordered" evidence="2">
    <location>
        <begin position="1174"/>
        <end position="1443"/>
    </location>
</feature>
<feature type="compositionally biased region" description="Basic and acidic residues" evidence="2">
    <location>
        <begin position="682"/>
        <end position="711"/>
    </location>
</feature>
<feature type="coiled-coil region" evidence="1">
    <location>
        <begin position="1855"/>
        <end position="1915"/>
    </location>
</feature>
<feature type="region of interest" description="Disordered" evidence="2">
    <location>
        <begin position="2851"/>
        <end position="2882"/>
    </location>
</feature>
<feature type="compositionally biased region" description="Basic and acidic residues" evidence="2">
    <location>
        <begin position="563"/>
        <end position="633"/>
    </location>
</feature>
<sequence length="3504" mass="385238">MSGGIRVRRVADPTPVQRGPAPFPSYDDLTTAWDNHAEAKSALRRTEARLQKAESYSNNAYSSSSQEPRGILSPGYKHHLAGMEDLSRVRVPVDRVPSMEIGSRHLSQSSNQFSRFNHSRDTTRKRVTIVDNLDADQGSSRLHSPPRNKRERFAGVGNLDSLSPSRSIDNAQIHRLEDQLKSLSKTLKSSNFEGDRTRSQRDNYGVRTTDRDWVSGSSHVESYDQRTAPKMNALSPSSQEILSRGSANMSIDNSTAVRVLNDLPSRQHLERDRNQSQRNYGYREEYVPAYERLYGACPGERSSEGQETFIKEAESDARERDAVRQRLRESRKLASGGSASDHMERLREKVEQQKAAVASNKPAVSDRTWHRESDPVVLHDLDGEKDSLLAGFPPSTGKSTVRKVATAPAAPAYKGFSEVETCFQMPDGKVVTEDHLTRKTSRKTREKSTDRGTGKAVVLEDRALKPSKALQQQNKPEQLSRSGRTVRKVHKAPKVPDKRPKRPDRSKDIISTTAWREGQKTVLKILGPPPEKPKTKSPAPHSPPTHDTEDPPSTKTQDQPVPMEERTKDDISDAELSEHPLETEEIIEDKREASPAPDLDKLPSEAKNVLEDLHLDPYSEDEKPPPKQKESKTAPKAAKKKSTKSAKQNQDPTFPTERVRHYDTDNVRKYMAKQKAERRRKLLEEKKERKLAQERKQEQLQELSKKQKDSVRLSQRARNVVTNSQLGETFSKGPTEEVNGGQLNGLDQLPRHHPFRQDGKKMDVTSSDKENKNIWSTSSSDSSTQSSLPSDPPHSPSDQALPAHAEPHGRMPDDNNTTGEQPPRPTSPIGVVITQMAGGVSDRGQGPVGDDPVQRAQVMQPSIVGLGLLSKAPLPTSSAPSGISTATRSKADRIQALKATAAALQGKIDNEVKKLTGDYQPQAVPSPGDADRWAYPSGTRMATPSRSVHFIGSAVESPAWVNDSPEVGTRYQRMVGSDRDHRVFTGSLPGTGSLSAQAQLALDVSDQENAATRIQAAYRGHSVRQRLDWNLPSGLTLGDAVRGKTSNAIPEVHVSGIDRSIGQWTSPLRERGVSVDESLSEGSLSDSAAEDKDYMPTFKSLPVTHSHVHQPPPGTSGVSPVAMESPASPAHPISLPLHGADKWKDSLADGLSVINIYTRKYQSSNRAIVYGQLPADSSQPAPRDSFIGYSYNDDFTGSASASPKSPRSRQDDEEPYSADFTAGSSSKTKSKSKSKSTTSTSKSSSRTTDSRKRSSRSEVTGQTRSRKADDNTLDLSPMESFSSSGDDAAHPKRVPRTPSPKASLSPHNTPTDKQASPSLLSPAQSPGSKSPSSPNSTLSSGSLPRSPAHRSPSSRSKSSGSRSQSKSGRSKRSSSRSSDTRTRSSISTRSSLAKGAGNQFMPVDGAPSTEITGDKGSERPLPRGVLDPRQLHPTVTAKPPLPAQYSPAALSLKMASELNLLETLEESVRQLSDLERTRHVSLAQQESVSLARVLQARQRDHEREIQLLSLKARQEVEEANKQLEVVRQRAVETASDAERVLAQARREAADAVSDNARRLIESQAEAARVTAEAAKQMAEAHRNPLQPPAPSYDPGKLASDTATAATTAAVTAALEQQRLQQIEFLKEMKGSLAPPAPSVHTRSLGVGDPKAHSNQPSYNSNSSSSGSMSSRSDGPRSPKQDYSDDFTDSRSRLPKSPTASESIRTASNVSTNQEKSSSSIATESGFSPVRTDYSPPSRRSNSSIKTASDVDATTAVRSPSIAEDILDNKQSYYSSPSESRTKTSSSLTPSSASTPIRGKEEAKIFDIRQSATGDLAFLDDSFHLSAEMLRQQLRDEEVRAQQQGALFKLREKTLLEKAKVELEWLEHEKRRLKESGDAEKLQTVRKKQQALVAKVQQEQAEIRRLRAAQKAASHERQLLLFQQQEILRMRKATEAVKDHMKDLSNISMSSSVGGALSDNHVVAVSLESPSSPELPEILSDSTLDSPTGVKKVGPGEGAGPGDHEKEGGAKGGLSPAEKQAQVMLKLKKMQQPLSMKYLTKREHQLTKRRRNAEELLAWQRRLDEEESQIVNMEREAMRRLDNGNAKPRPPMKALPPPSPRDDSAPDDSPSRITSDAMTDTNSTPRGEGQRDISGRAASSSSVPEDISHDSSVPEEVISEGSQKISSSRTASVVNNVSNDDTLKHTDSVPEEYASESFESADQTLTPTRPPAAAAAVPQRSYHSPPSSLESFRAPLSPHRRIMESESGSESEKSFSQTVSEIASDQSDIEGRVKALESELRKRKMEADKLRRQQKRMQREKLKAQEASLKKQLESYDKLIEKTKAELKNESEATAKTTSLAVKPQIKQLRMSEAQRLKDRSHARSLRQRTTSDSSREGGAELGVSRKQRSVSEGSMSSRSSLDEEAGPGRDHSYTSLGSVFTPPTTPRLVEDITPRPPKSPSPSPSPSAKQNRSSVSSNISEEVFDRTSSSTSDEDSQRAVNAGQSPDELFRQKQGPHQSEEPEERKDSSVVSEVSEDIPSAYSSISTTPDASQKESPRSDTERDTRKMSPIGKAPGDAGVTVQDVRGQRSDQSEASDVPEEVFSAASSVSQDSVKSVSKKIVLDETKHSPETDLVKTAEMLEKRSPSQASVHSVDELSQRSEKSHSYSSSVRSSHRSRTQSEQSGASYSDDFFESSVSIGLRNKESPSEDTDDDISEQLSIASEPSEPSVASSGKLGFNLSTDKLSVKAAEDDQEAAPEVTISERDVIEEHKSEAIGEEDDKTPVASPEQLEFSQDFTGYQIGDRVTVSGQHKGTLLFKGLTHFAPGWWGGVELDDQKGTNDGSLDGHIYFRCTPSHGMFVPADRVEHLAPEPQRAETEPEQVSSVKEDLPSAASEVSDPSHRKLVQSLKDKEEDKFERSLLSSLSSKTPSESMKPLAQVLKSEATDDDSVVEDLSEPMTDDAALAALINSAAAAVESFHEDDIDEIFPPTGDAQTPRGAPEPEVTSLQSKEQLVDSITDHLTTLVVRDSVKAISEAAEKQTSMDGRKVVGDAKSPLRITSTEKPSSSLLEMLVHDDAVTSPRDDTEERVKEQDKVDEKENRKVEIKRKLDSTTQTLLNDAITDMMALRNKRAKRDINESLTISNDEIKSENLRTKPMPESPKSPSPETPCPSPFVRNATPYTPDSESPVQQEDTTLADDIFINRVKVETNNEDFKDQDQLPVARPGSPVFGESSGFNPEALSEKLEQMQQLGQDIFEGDLFGEQEWFDDDFGSMPKSKSIIQVPVRNQETPVPSLPSPGTPEPSRLDLTRITQEPFYAVPHNRKDMKSLVDQSVRVFHEKVVQGERTVFLSPPVEIMGEDTQGSDIESTSRKSYKRLVFDLVGEAYQDITSEQEQSEQLPWTKTKRRPRKYFFDRPPRELPDIAQVVEDRALFVAGLTGRPKLDPTLNRYGKKKKDHVDEILTLELREEEQEWVNYDDDELAVKMQLTEAIFDSLLIDTAMVLSRIQDKRRARMGPPEPEIEF</sequence>
<feature type="compositionally biased region" description="Basic and acidic residues" evidence="2">
    <location>
        <begin position="341"/>
        <end position="352"/>
    </location>
</feature>
<feature type="compositionally biased region" description="Polar residues" evidence="2">
    <location>
        <begin position="2196"/>
        <end position="2206"/>
    </location>
</feature>
<feature type="compositionally biased region" description="Low complexity" evidence="2">
    <location>
        <begin position="1653"/>
        <end position="1672"/>
    </location>
</feature>
<feature type="region of interest" description="Disordered" evidence="2">
    <location>
        <begin position="1104"/>
        <end position="1133"/>
    </location>
</feature>
<feature type="compositionally biased region" description="Low complexity" evidence="2">
    <location>
        <begin position="2700"/>
        <end position="2713"/>
    </location>
</feature>
<feature type="region of interest" description="Disordered" evidence="2">
    <location>
        <begin position="54"/>
        <end position="76"/>
    </location>
</feature>
<dbReference type="CDD" id="cd23767">
    <property type="entry name" value="IQCD"/>
    <property type="match status" value="1"/>
</dbReference>
<dbReference type="GO" id="GO:0008017">
    <property type="term" value="F:microtubule binding"/>
    <property type="evidence" value="ECO:0007669"/>
    <property type="project" value="InterPro"/>
</dbReference>
<feature type="compositionally biased region" description="Polar residues" evidence="2">
    <location>
        <begin position="1697"/>
        <end position="1725"/>
    </location>
</feature>
<feature type="region of interest" description="Disordered" evidence="2">
    <location>
        <begin position="2896"/>
        <end position="2916"/>
    </location>
</feature>
<feature type="compositionally biased region" description="Basic and acidic residues" evidence="2">
    <location>
        <begin position="2352"/>
        <end position="2361"/>
    </location>
</feature>
<dbReference type="GO" id="GO:0034453">
    <property type="term" value="P:microtubule anchoring"/>
    <property type="evidence" value="ECO:0007669"/>
    <property type="project" value="InterPro"/>
</dbReference>
<feature type="compositionally biased region" description="Pro residues" evidence="2">
    <location>
        <begin position="2087"/>
        <end position="2098"/>
    </location>
</feature>
<evidence type="ECO:0000256" key="1">
    <source>
        <dbReference type="SAM" id="Coils"/>
    </source>
</evidence>
<feature type="compositionally biased region" description="Low complexity" evidence="2">
    <location>
        <begin position="1314"/>
        <end position="1367"/>
    </location>
</feature>
<feature type="compositionally biased region" description="Low complexity" evidence="2">
    <location>
        <begin position="776"/>
        <end position="789"/>
    </location>
</feature>
<feature type="compositionally biased region" description="Polar residues" evidence="2">
    <location>
        <begin position="3160"/>
        <end position="3175"/>
    </location>
</feature>
<feature type="compositionally biased region" description="Polar residues" evidence="2">
    <location>
        <begin position="712"/>
        <end position="728"/>
    </location>
</feature>
<feature type="region of interest" description="Disordered" evidence="2">
    <location>
        <begin position="3119"/>
        <end position="3177"/>
    </location>
</feature>
<dbReference type="PROSITE" id="PS50096">
    <property type="entry name" value="IQ"/>
    <property type="match status" value="1"/>
</dbReference>
<feature type="region of interest" description="Disordered" evidence="2">
    <location>
        <begin position="2728"/>
        <end position="2747"/>
    </location>
</feature>
<organism evidence="4 5">
    <name type="scientific">Patiria miniata</name>
    <name type="common">Bat star</name>
    <name type="synonym">Asterina miniata</name>
    <dbReference type="NCBI Taxonomy" id="46514"/>
    <lineage>
        <taxon>Eukaryota</taxon>
        <taxon>Metazoa</taxon>
        <taxon>Echinodermata</taxon>
        <taxon>Eleutherozoa</taxon>
        <taxon>Asterozoa</taxon>
        <taxon>Asteroidea</taxon>
        <taxon>Valvatacea</taxon>
        <taxon>Valvatida</taxon>
        <taxon>Asterinidae</taxon>
        <taxon>Patiria</taxon>
    </lineage>
</organism>
<feature type="compositionally biased region" description="Basic and acidic residues" evidence="2">
    <location>
        <begin position="2268"/>
        <end position="2308"/>
    </location>
</feature>
<dbReference type="Proteomes" id="UP000887568">
    <property type="component" value="Unplaced"/>
</dbReference>
<dbReference type="RefSeq" id="XP_038046476.1">
    <property type="nucleotide sequence ID" value="XM_038190548.1"/>
</dbReference>
<feature type="region of interest" description="Disordered" evidence="2">
    <location>
        <begin position="2326"/>
        <end position="2598"/>
    </location>
</feature>
<feature type="compositionally biased region" description="Basic and acidic residues" evidence="2">
    <location>
        <begin position="1412"/>
        <end position="1421"/>
    </location>
</feature>
<feature type="region of interest" description="Disordered" evidence="2">
    <location>
        <begin position="135"/>
        <end position="166"/>
    </location>
</feature>
<feature type="coiled-coil region" evidence="1">
    <location>
        <begin position="1509"/>
        <end position="1554"/>
    </location>
</feature>
<feature type="compositionally biased region" description="Low complexity" evidence="2">
    <location>
        <begin position="1774"/>
        <end position="1794"/>
    </location>
</feature>
<dbReference type="InterPro" id="IPR000048">
    <property type="entry name" value="IQ_motif_EF-hand-BS"/>
</dbReference>
<feature type="domain" description="CAP-Gly" evidence="3">
    <location>
        <begin position="2800"/>
        <end position="2842"/>
    </location>
</feature>
<feature type="compositionally biased region" description="Pro residues" evidence="2">
    <location>
        <begin position="2434"/>
        <end position="2445"/>
    </location>
</feature>
<feature type="compositionally biased region" description="Basic and acidic residues" evidence="2">
    <location>
        <begin position="1673"/>
        <end position="1691"/>
    </location>
</feature>
<feature type="compositionally biased region" description="Low complexity" evidence="2">
    <location>
        <begin position="2390"/>
        <end position="2399"/>
    </location>
</feature>
<dbReference type="GeneID" id="119720730"/>
<feature type="compositionally biased region" description="Polar residues" evidence="2">
    <location>
        <begin position="2256"/>
        <end position="2265"/>
    </location>
</feature>
<feature type="compositionally biased region" description="Polar residues" evidence="2">
    <location>
        <begin position="1737"/>
        <end position="1746"/>
    </location>
</feature>
<dbReference type="EnsemblMetazoa" id="XM_038190548.1">
    <property type="protein sequence ID" value="XP_038046476.1"/>
    <property type="gene ID" value="LOC119720730"/>
</dbReference>
<feature type="compositionally biased region" description="Polar residues" evidence="2">
    <location>
        <begin position="2413"/>
        <end position="2422"/>
    </location>
</feature>
<reference evidence="4" key="1">
    <citation type="submission" date="2022-11" db="UniProtKB">
        <authorList>
            <consortium name="EnsemblMetazoa"/>
        </authorList>
    </citation>
    <scope>IDENTIFICATION</scope>
</reference>
<feature type="compositionally biased region" description="Basic residues" evidence="2">
    <location>
        <begin position="484"/>
        <end position="493"/>
    </location>
</feature>
<dbReference type="SMART" id="SM01052">
    <property type="entry name" value="CAP_GLY"/>
    <property type="match status" value="1"/>
</dbReference>
<name>A0A913Z638_PATMI</name>
<feature type="compositionally biased region" description="Basic and acidic residues" evidence="2">
    <location>
        <begin position="2072"/>
        <end position="2081"/>
    </location>
</feature>
<feature type="compositionally biased region" description="Basic and acidic residues" evidence="2">
    <location>
        <begin position="755"/>
        <end position="772"/>
    </location>
</feature>
<dbReference type="GO" id="GO:0005813">
    <property type="term" value="C:centrosome"/>
    <property type="evidence" value="ECO:0007669"/>
    <property type="project" value="InterPro"/>
</dbReference>
<feature type="region of interest" description="Disordered" evidence="2">
    <location>
        <begin position="298"/>
        <end position="371"/>
    </location>
</feature>
<feature type="compositionally biased region" description="Low complexity" evidence="2">
    <location>
        <begin position="1967"/>
        <end position="1981"/>
    </location>
</feature>
<protein>
    <recommendedName>
        <fullName evidence="3">CAP-Gly domain-containing protein</fullName>
    </recommendedName>
</protein>
<dbReference type="Pfam" id="PF01302">
    <property type="entry name" value="CAP_GLY"/>
    <property type="match status" value="1"/>
</dbReference>
<feature type="compositionally biased region" description="Low complexity" evidence="2">
    <location>
        <begin position="1075"/>
        <end position="1087"/>
    </location>
</feature>
<feature type="compositionally biased region" description="Low complexity" evidence="2">
    <location>
        <begin position="1235"/>
        <end position="1247"/>
    </location>
</feature>
<feature type="compositionally biased region" description="Low complexity" evidence="2">
    <location>
        <begin position="2584"/>
        <end position="2598"/>
    </location>
</feature>
<feature type="region of interest" description="Disordered" evidence="2">
    <location>
        <begin position="1967"/>
        <end position="2022"/>
    </location>
</feature>
<feature type="compositionally biased region" description="Basic and acidic residues" evidence="2">
    <location>
        <begin position="494"/>
        <end position="508"/>
    </location>
</feature>
<evidence type="ECO:0000313" key="5">
    <source>
        <dbReference type="Proteomes" id="UP000887568"/>
    </source>
</evidence>
<dbReference type="InterPro" id="IPR036859">
    <property type="entry name" value="CAP-Gly_dom_sf"/>
</dbReference>
<feature type="region of interest" description="Disordered" evidence="2">
    <location>
        <begin position="1071"/>
        <end position="1091"/>
    </location>
</feature>
<feature type="compositionally biased region" description="Basic and acidic residues" evidence="2">
    <location>
        <begin position="657"/>
        <end position="668"/>
    </location>
</feature>
<feature type="region of interest" description="Disordered" evidence="2">
    <location>
        <begin position="187"/>
        <end position="210"/>
    </location>
</feature>